<proteinExistence type="predicted"/>
<accession>A0A1M6EH08</accession>
<dbReference type="PANTHER" id="PTHR30619:SF1">
    <property type="entry name" value="RECOMBINATION PROTEIN 2"/>
    <property type="match status" value="1"/>
</dbReference>
<keyword evidence="3 6" id="KW-0812">Transmembrane</keyword>
<keyword evidence="4 6" id="KW-1133">Transmembrane helix</keyword>
<dbReference type="InterPro" id="IPR025405">
    <property type="entry name" value="DUF4131"/>
</dbReference>
<evidence type="ECO:0000259" key="7">
    <source>
        <dbReference type="Pfam" id="PF03772"/>
    </source>
</evidence>
<dbReference type="Pfam" id="PF13567">
    <property type="entry name" value="DUF4131"/>
    <property type="match status" value="1"/>
</dbReference>
<evidence type="ECO:0000259" key="8">
    <source>
        <dbReference type="Pfam" id="PF13567"/>
    </source>
</evidence>
<feature type="transmembrane region" description="Helical" evidence="6">
    <location>
        <begin position="350"/>
        <end position="372"/>
    </location>
</feature>
<dbReference type="AlphaFoldDB" id="A0A1M6EH08"/>
<dbReference type="PANTHER" id="PTHR30619">
    <property type="entry name" value="DNA INTERNALIZATION/COMPETENCE PROTEIN COMEC/REC2"/>
    <property type="match status" value="1"/>
</dbReference>
<organism evidence="9 10">
    <name type="scientific">Aquimarina spongiae</name>
    <dbReference type="NCBI Taxonomy" id="570521"/>
    <lineage>
        <taxon>Bacteria</taxon>
        <taxon>Pseudomonadati</taxon>
        <taxon>Bacteroidota</taxon>
        <taxon>Flavobacteriia</taxon>
        <taxon>Flavobacteriales</taxon>
        <taxon>Flavobacteriaceae</taxon>
        <taxon>Aquimarina</taxon>
    </lineage>
</organism>
<evidence type="ECO:0000256" key="4">
    <source>
        <dbReference type="ARBA" id="ARBA00022989"/>
    </source>
</evidence>
<feature type="transmembrane region" description="Helical" evidence="6">
    <location>
        <begin position="215"/>
        <end position="234"/>
    </location>
</feature>
<evidence type="ECO:0000313" key="10">
    <source>
        <dbReference type="Proteomes" id="UP000184432"/>
    </source>
</evidence>
<reference evidence="10" key="1">
    <citation type="submission" date="2016-11" db="EMBL/GenBank/DDBJ databases">
        <authorList>
            <person name="Varghese N."/>
            <person name="Submissions S."/>
        </authorList>
    </citation>
    <scope>NUCLEOTIDE SEQUENCE [LARGE SCALE GENOMIC DNA]</scope>
    <source>
        <strain evidence="10">DSM 22623</strain>
    </source>
</reference>
<dbReference type="STRING" id="570521.SAMN04488508_103403"/>
<protein>
    <submittedName>
        <fullName evidence="9">Competence protein ComEC</fullName>
    </submittedName>
</protein>
<dbReference type="InterPro" id="IPR052159">
    <property type="entry name" value="Competence_DNA_uptake"/>
</dbReference>
<feature type="transmembrane region" description="Helical" evidence="6">
    <location>
        <begin position="298"/>
        <end position="330"/>
    </location>
</feature>
<feature type="transmembrane region" description="Helical" evidence="6">
    <location>
        <begin position="384"/>
        <end position="409"/>
    </location>
</feature>
<feature type="transmembrane region" description="Helical" evidence="6">
    <location>
        <begin position="444"/>
        <end position="463"/>
    </location>
</feature>
<sequence>MLTLFWWKSKKPFKQGWGFVASAIVMFIIFGITLVNLHNPLHRSNHYSRLLPKKQLQQSVGVKFSVKERLKSTSYYQKYVVDIVIIHGKSTQGKLLLLLPKDSLHNHLDIGNCYTTFTQIQSISKALNPDQFDYATYLKKQYITHQIKLHPSQLVQDSTSTLSIFRLADQVRKHITLKLKTYSFSTKQLAVIQALLLGQRQDIDQQTIQSYRDAGAMHILAVSGLHVGILLLLLNTVLRPLERFHQNGKVLKTVLLLIFLWFFAIIAGLSPSVLRAVTMFSFLTIGMQIGSTTSTYNTLILSAFVLLCFHSLLLFSIGFQFSYVAVFSIVYLQPIFSKWYTPPNFLLKKIWETLTVTISAQLGLAPLTIFYFHQFPLLFFVSNLIIIPFLGGILGLGVVVIVLASIGILPEPLVTIFGYGIDFMNESVSWVASKSNFVLTNISFSWRLLILSYTLIIATSLALQKVLFNKGFVLGTVTIIIVLVIAFEKHQAAQQNELVIFHQFGNTVIGRLEHQQLILNAKSPITDNTQNFLFSNYLIKKRAVLKQNDTFQHQYQHKKRTLMVIDSTFIYTQHFQDSDILLLSGSPRIHLERIIDSLNPKQLVADGSNYRNFIDRWEKTCADGDIPFHRTDRDGAFVLK</sequence>
<keyword evidence="5 6" id="KW-0472">Membrane</keyword>
<dbReference type="Pfam" id="PF03772">
    <property type="entry name" value="Competence"/>
    <property type="match status" value="1"/>
</dbReference>
<dbReference type="GO" id="GO:0005886">
    <property type="term" value="C:plasma membrane"/>
    <property type="evidence" value="ECO:0007669"/>
    <property type="project" value="UniProtKB-SubCell"/>
</dbReference>
<name>A0A1M6EH08_9FLAO</name>
<comment type="subcellular location">
    <subcellularLocation>
        <location evidence="1">Cell membrane</location>
        <topology evidence="1">Multi-pass membrane protein</topology>
    </subcellularLocation>
</comment>
<dbReference type="NCBIfam" id="TIGR00360">
    <property type="entry name" value="ComEC_N-term"/>
    <property type="match status" value="1"/>
</dbReference>
<dbReference type="EMBL" id="FQYP01000003">
    <property type="protein sequence ID" value="SHI84731.1"/>
    <property type="molecule type" value="Genomic_DNA"/>
</dbReference>
<dbReference type="InterPro" id="IPR004477">
    <property type="entry name" value="ComEC_N"/>
</dbReference>
<evidence type="ECO:0000313" key="9">
    <source>
        <dbReference type="EMBL" id="SHI84731.1"/>
    </source>
</evidence>
<evidence type="ECO:0000256" key="1">
    <source>
        <dbReference type="ARBA" id="ARBA00004651"/>
    </source>
</evidence>
<evidence type="ECO:0000256" key="3">
    <source>
        <dbReference type="ARBA" id="ARBA00022692"/>
    </source>
</evidence>
<evidence type="ECO:0000256" key="5">
    <source>
        <dbReference type="ARBA" id="ARBA00023136"/>
    </source>
</evidence>
<feature type="transmembrane region" description="Helical" evidence="6">
    <location>
        <begin position="470"/>
        <end position="487"/>
    </location>
</feature>
<dbReference type="Proteomes" id="UP000184432">
    <property type="component" value="Unassembled WGS sequence"/>
</dbReference>
<feature type="transmembrane region" description="Helical" evidence="6">
    <location>
        <begin position="254"/>
        <end position="277"/>
    </location>
</feature>
<feature type="domain" description="DUF4131" evidence="8">
    <location>
        <begin position="3"/>
        <end position="153"/>
    </location>
</feature>
<feature type="domain" description="ComEC/Rec2-related protein" evidence="7">
    <location>
        <begin position="195"/>
        <end position="464"/>
    </location>
</feature>
<keyword evidence="2" id="KW-1003">Cell membrane</keyword>
<evidence type="ECO:0000256" key="2">
    <source>
        <dbReference type="ARBA" id="ARBA00022475"/>
    </source>
</evidence>
<evidence type="ECO:0000256" key="6">
    <source>
        <dbReference type="SAM" id="Phobius"/>
    </source>
</evidence>
<gene>
    <name evidence="9" type="ORF">SAMN04488508_103403</name>
</gene>
<keyword evidence="10" id="KW-1185">Reference proteome</keyword>
<feature type="transmembrane region" description="Helical" evidence="6">
    <location>
        <begin position="16"/>
        <end position="37"/>
    </location>
</feature>